<feature type="compositionally biased region" description="Polar residues" evidence="5">
    <location>
        <begin position="1806"/>
        <end position="1817"/>
    </location>
</feature>
<feature type="coiled-coil region" evidence="4">
    <location>
        <begin position="158"/>
        <end position="192"/>
    </location>
</feature>
<feature type="compositionally biased region" description="Polar residues" evidence="5">
    <location>
        <begin position="1679"/>
        <end position="1697"/>
    </location>
</feature>
<keyword evidence="3" id="KW-0539">Nucleus</keyword>
<proteinExistence type="predicted"/>
<dbReference type="PANTHER" id="PTHR18898:SF2">
    <property type="entry name" value="NUCLEOPROTEIN TPR"/>
    <property type="match status" value="1"/>
</dbReference>
<feature type="compositionally biased region" description="Acidic residues" evidence="5">
    <location>
        <begin position="1852"/>
        <end position="1864"/>
    </location>
</feature>
<feature type="region of interest" description="Disordered" evidence="5">
    <location>
        <begin position="652"/>
        <end position="673"/>
    </location>
</feature>
<feature type="domain" description="Nucleoprotein TPR/MLP1-2" evidence="6">
    <location>
        <begin position="1025"/>
        <end position="1152"/>
    </location>
</feature>
<evidence type="ECO:0000256" key="1">
    <source>
        <dbReference type="ARBA" id="ARBA00004123"/>
    </source>
</evidence>
<feature type="region of interest" description="Disordered" evidence="5">
    <location>
        <begin position="1795"/>
        <end position="1985"/>
    </location>
</feature>
<feature type="coiled-coil region" evidence="4">
    <location>
        <begin position="239"/>
        <end position="358"/>
    </location>
</feature>
<dbReference type="GO" id="GO:0006406">
    <property type="term" value="P:mRNA export from nucleus"/>
    <property type="evidence" value="ECO:0007669"/>
    <property type="project" value="TreeGrafter"/>
</dbReference>
<feature type="compositionally biased region" description="Polar residues" evidence="5">
    <location>
        <begin position="1949"/>
        <end position="1969"/>
    </location>
</feature>
<evidence type="ECO:0000259" key="6">
    <source>
        <dbReference type="Pfam" id="PF07926"/>
    </source>
</evidence>
<evidence type="ECO:0000259" key="8">
    <source>
        <dbReference type="Pfam" id="PF25785"/>
    </source>
</evidence>
<evidence type="ECO:0000313" key="10">
    <source>
        <dbReference type="Proteomes" id="UP000594263"/>
    </source>
</evidence>
<keyword evidence="10" id="KW-1185">Reference proteome</keyword>
<feature type="domain" description="Nucleoprotein TPR/MPL1" evidence="7">
    <location>
        <begin position="172"/>
        <end position="249"/>
    </location>
</feature>
<dbReference type="EnsemblPlants" id="Kaladp0824s0023.1.v1.1">
    <property type="protein sequence ID" value="Kaladp0824s0023.1.v1.1"/>
    <property type="gene ID" value="Kaladp0824s0023.v1.1"/>
</dbReference>
<feature type="coiled-coil region" evidence="4">
    <location>
        <begin position="28"/>
        <end position="87"/>
    </location>
</feature>
<feature type="compositionally biased region" description="Basic and acidic residues" evidence="5">
    <location>
        <begin position="1796"/>
        <end position="1805"/>
    </location>
</feature>
<evidence type="ECO:0008006" key="11">
    <source>
        <dbReference type="Google" id="ProtNLM"/>
    </source>
</evidence>
<dbReference type="GO" id="GO:0005643">
    <property type="term" value="C:nuclear pore"/>
    <property type="evidence" value="ECO:0007669"/>
    <property type="project" value="TreeGrafter"/>
</dbReference>
<feature type="compositionally biased region" description="Polar residues" evidence="5">
    <location>
        <begin position="1930"/>
        <end position="1940"/>
    </location>
</feature>
<organism evidence="9 10">
    <name type="scientific">Kalanchoe fedtschenkoi</name>
    <name type="common">Lavender scallops</name>
    <name type="synonym">South American air plant</name>
    <dbReference type="NCBI Taxonomy" id="63787"/>
    <lineage>
        <taxon>Eukaryota</taxon>
        <taxon>Viridiplantae</taxon>
        <taxon>Streptophyta</taxon>
        <taxon>Embryophyta</taxon>
        <taxon>Tracheophyta</taxon>
        <taxon>Spermatophyta</taxon>
        <taxon>Magnoliopsida</taxon>
        <taxon>eudicotyledons</taxon>
        <taxon>Gunneridae</taxon>
        <taxon>Pentapetalae</taxon>
        <taxon>Saxifragales</taxon>
        <taxon>Crassulaceae</taxon>
        <taxon>Kalanchoe</taxon>
    </lineage>
</organism>
<evidence type="ECO:0000259" key="7">
    <source>
        <dbReference type="Pfam" id="PF25481"/>
    </source>
</evidence>
<feature type="domain" description="NUA/TPR/MLP1-2-like" evidence="8">
    <location>
        <begin position="490"/>
        <end position="581"/>
    </location>
</feature>
<dbReference type="Pfam" id="PF07926">
    <property type="entry name" value="TPR_MLP1_2"/>
    <property type="match status" value="1"/>
</dbReference>
<dbReference type="InterPro" id="IPR057577">
    <property type="entry name" value="Nucleoprot-TPR/MLP1_dom"/>
</dbReference>
<keyword evidence="2 4" id="KW-0175">Coiled coil</keyword>
<feature type="coiled-coil region" evidence="4">
    <location>
        <begin position="434"/>
        <end position="517"/>
    </location>
</feature>
<feature type="compositionally biased region" description="Polar residues" evidence="5">
    <location>
        <begin position="1737"/>
        <end position="1752"/>
    </location>
</feature>
<dbReference type="OMA" id="HAQQNYE"/>
<dbReference type="InterPro" id="IPR012929">
    <property type="entry name" value="Nucleoprot-TPR/MLP1-2_dom"/>
</dbReference>
<dbReference type="PANTHER" id="PTHR18898">
    <property type="entry name" value="NUCLEOPROTEIN TPR-RELATED"/>
    <property type="match status" value="1"/>
</dbReference>
<evidence type="ECO:0000256" key="3">
    <source>
        <dbReference type="ARBA" id="ARBA00023242"/>
    </source>
</evidence>
<feature type="compositionally biased region" description="Polar residues" evidence="5">
    <location>
        <begin position="1164"/>
        <end position="1181"/>
    </location>
</feature>
<dbReference type="GO" id="GO:0006606">
    <property type="term" value="P:protein import into nucleus"/>
    <property type="evidence" value="ECO:0007669"/>
    <property type="project" value="InterPro"/>
</dbReference>
<dbReference type="Proteomes" id="UP000594263">
    <property type="component" value="Unplaced"/>
</dbReference>
<feature type="compositionally biased region" description="Basic and acidic residues" evidence="5">
    <location>
        <begin position="1458"/>
        <end position="1468"/>
    </location>
</feature>
<feature type="coiled-coil region" evidence="4">
    <location>
        <begin position="1192"/>
        <end position="1281"/>
    </location>
</feature>
<feature type="region of interest" description="Disordered" evidence="5">
    <location>
        <begin position="1440"/>
        <end position="1490"/>
    </location>
</feature>
<reference evidence="9" key="1">
    <citation type="submission" date="2021-01" db="UniProtKB">
        <authorList>
            <consortium name="EnsemblPlants"/>
        </authorList>
    </citation>
    <scope>IDENTIFICATION</scope>
</reference>
<feature type="region of interest" description="Disordered" evidence="5">
    <location>
        <begin position="1594"/>
        <end position="1712"/>
    </location>
</feature>
<evidence type="ECO:0000256" key="4">
    <source>
        <dbReference type="SAM" id="Coils"/>
    </source>
</evidence>
<comment type="subcellular location">
    <subcellularLocation>
        <location evidence="1">Nucleus</location>
    </subcellularLocation>
</comment>
<feature type="region of interest" description="Disordered" evidence="5">
    <location>
        <begin position="1729"/>
        <end position="1752"/>
    </location>
</feature>
<feature type="coiled-coil region" evidence="4">
    <location>
        <begin position="927"/>
        <end position="993"/>
    </location>
</feature>
<accession>A0A7N0VH41</accession>
<dbReference type="Gramene" id="Kaladp0824s0023.1.v1.1">
    <property type="protein sequence ID" value="Kaladp0824s0023.1.v1.1"/>
    <property type="gene ID" value="Kaladp0824s0023.v1.1"/>
</dbReference>
<feature type="region of interest" description="Disordered" evidence="5">
    <location>
        <begin position="1157"/>
        <end position="1181"/>
    </location>
</feature>
<feature type="compositionally biased region" description="Basic and acidic residues" evidence="5">
    <location>
        <begin position="1474"/>
        <end position="1490"/>
    </location>
</feature>
<name>A0A7N0VH41_KALFE</name>
<dbReference type="Pfam" id="PF25785">
    <property type="entry name" value="TPR"/>
    <property type="match status" value="1"/>
</dbReference>
<evidence type="ECO:0000256" key="2">
    <source>
        <dbReference type="ARBA" id="ARBA00023054"/>
    </source>
</evidence>
<feature type="coiled-coil region" evidence="4">
    <location>
        <begin position="873"/>
        <end position="900"/>
    </location>
</feature>
<evidence type="ECO:0000256" key="5">
    <source>
        <dbReference type="SAM" id="MobiDB-lite"/>
    </source>
</evidence>
<feature type="coiled-coil region" evidence="4">
    <location>
        <begin position="820"/>
        <end position="847"/>
    </location>
</feature>
<feature type="compositionally biased region" description="Polar residues" evidence="5">
    <location>
        <begin position="1594"/>
        <end position="1609"/>
    </location>
</feature>
<evidence type="ECO:0000313" key="9">
    <source>
        <dbReference type="EnsemblPlants" id="Kaladp0824s0023.1.v1.1"/>
    </source>
</evidence>
<dbReference type="Pfam" id="PF25481">
    <property type="entry name" value="Nucleoprot-TPR"/>
    <property type="match status" value="1"/>
</dbReference>
<protein>
    <recommendedName>
        <fullName evidence="11">Nucleoprotein TPR/MLP1 domain-containing protein</fullName>
    </recommendedName>
</protein>
<feature type="coiled-coil region" evidence="4">
    <location>
        <begin position="1040"/>
        <end position="1141"/>
    </location>
</feature>
<feature type="compositionally biased region" description="Basic residues" evidence="5">
    <location>
        <begin position="1650"/>
        <end position="1659"/>
    </location>
</feature>
<sequence length="2039" mass="229674">MPLFISDEEYQRCCNDAGLLVEKADAFVRELYNELETVKAQADAASTTAEQTCSLLEQKYVSLASDYAKLESENAQLNIAVEQRLSELAQVQAEKHQLHLNSIGKDGEFERLMAEVSEHQKAKRQIIQLVEQKELEISEKNAMIKTYLDKIVRLTETVALKEGKLNDVETDLQRMKANCARHSQEKELIERHNIWLNDELTAKVNILIETRSAHSEFEAEMSAKLVEVERQFGESSKSLKWHKERVRELEKKLGSVEEELLVSKSSASNDEERFAAEIATVNKLVELYKERSEELSKKAGELEGVIQALETHLSQVENDNKEKIEKEISAHKELEKENAALREKLEKCEAEVEAGRKTNELTLQLSDFTTDMHLGSSENSNLCEDSQMIVPKVPAGVSGTALAASLLREGWSLTKMYCKYQEAVDALRHEQLGRKNVEALLQRILQELEEKAEAILDERAEHERILDAYSMINEKLQHSLSEKANLDKTIQGLQAEIRRKERDFVGAQRDIVDLQKQVTLLLKDCHDVQLRCGLSDSSNSSNLVATDNELMFNDINGLVTQNVQLRSLVRKLSEEVENREMDLKEKFDVEVRKHTEEAASRITAVIQRAEEQAQMIESLHTSVAMYKKLYEEEQKWRSSSHIATVAPEGRTSDIVPFSEGSHTTSRKAQEQSDERAKYLEEELSKIRSEVLSIRNDRDKLALEANFARGRLESFMKEFEHQREESNGILARNIEFSQIIVDYQKKIRESSDALHAAEDLSRKLTMEVSILKHEKEMLSNSEKRACDEVRSLSERVHRLQASLDTIHSADEVREEARIMGIKKQEEHIQMIEREWAEAKKELQEERDNSRTLALDREEVVKTAMKQVEETGKEVSDALRAVAAAEARAAVAEARYLDLEKSIRPTEKMAMVVSSSDDPPANSSEVTDLHSAIEEIEKLKGEIQATKDHMMQYKNIAQVNETALKQMEAAHEEYKTEAEKLKSSLEAEISSLQDRICHLENECVLRSKEAASASSGKEEALECATAEISRLKHECSAKISENEQMEVRVSALKDDLEREHQRWVTAQANYERQVILQSETIQELTKTSKALSLLQEEASELRRVSDALKSENIELKRTWEDERVILEELKSGAEKKYNEINEQNKILHSRLEALHIQLAERDRNSTKTSSESSATDTSGDSGMQSVLSYLRRSKEIAETEISLLKQEKLRLQSQLESALKAAEAAQASLQAERSSSRALLLSEDEIKSLQLQVREMNLLRESNMQLREENKHNFEECQKLREAAQRNKTDLVRMQSLVMEKDNEIGTCRREIETYMTENSLLEKKATELLQNCENIDVNEYNRVMEEVKRMQVEKQMQLEENKKLVCEKEDLICRLEQDLANSTAELKEKENKINEISQMEATMKSDLERQKKLVAQLKRQCELFSKQKEELNRVNTALQKQLHEQKGKGPGGDVTTDQALKEKQEKDTRIQSLEKTLERHRDELSKRREENRLEKTKRTKIEKVVMDVTNRATQEKIKFVDELDKHKQALKSLLLDVEKAKQSNNISLEGNPSLQLLNTNTLDESAASFLGTCADLEKVAQSVVVDFGGSHLQTTTATAGPTSSVLSSGSAVPPNVVSLPGPSAIQSPIKTNEEKERKVTLPKPSGEARRPGRRLVRPRLVKQEEPQGDAEMPEVDGTSCALNQASVKDTETRSSSPLVEQPARKRHAASLSEQAEVSVALGETADVSLPVSKKSKGSDTNIEPPTEKLSSMETYDAIPAIDDQFDIAAYLTQEAMDELVDDLKDDDALAVDEVQAVEERSEHSHQEGTIQADTQNAAYNVAEESDKQDETDMAITDDTQKYPEEMLPLAESDKEEGELDSDGADPDGGGEMYNQGSPQIGEGLPETIENVTSPATEAMDESLIVALEADDDNLPDVEDRGPEGDEVCEMSNKSNDGNDNEQVSREISAAATTSTAGPETTPKVASNTVTEAEDLKQTVPPSGSTTINLNERARIMSQRRQAGMISTAVSRGTGRVAVRGRALRGRTIRGRGQMPPGDQS</sequence>
<dbReference type="GO" id="GO:0017056">
    <property type="term" value="F:structural constituent of nuclear pore"/>
    <property type="evidence" value="ECO:0007669"/>
    <property type="project" value="TreeGrafter"/>
</dbReference>
<dbReference type="InterPro" id="IPR057974">
    <property type="entry name" value="NUA/TPR/MLP1-2-like_dom"/>
</dbReference>